<dbReference type="GO" id="GO:0003700">
    <property type="term" value="F:DNA-binding transcription factor activity"/>
    <property type="evidence" value="ECO:0007669"/>
    <property type="project" value="InterPro"/>
</dbReference>
<feature type="domain" description="HTH marR-type" evidence="4">
    <location>
        <begin position="1"/>
        <end position="150"/>
    </location>
</feature>
<gene>
    <name evidence="5" type="ORF">LBBP_00628</name>
</gene>
<dbReference type="GO" id="GO:0003677">
    <property type="term" value="F:DNA binding"/>
    <property type="evidence" value="ECO:0007669"/>
    <property type="project" value="UniProtKB-KW"/>
</dbReference>
<dbReference type="SUPFAM" id="SSF46785">
    <property type="entry name" value="Winged helix' DNA-binding domain"/>
    <property type="match status" value="1"/>
</dbReference>
<proteinExistence type="predicted"/>
<keyword evidence="2" id="KW-0238">DNA-binding</keyword>
<dbReference type="Pfam" id="PF01047">
    <property type="entry name" value="MarR"/>
    <property type="match status" value="1"/>
</dbReference>
<dbReference type="GeneID" id="61173633"/>
<dbReference type="PATRIC" id="fig|280505.15.peg.617"/>
<sequence>MKSKSIFSELQVEESTGFLFWQITNLWQKKIRENLLILDLTHVQFVLLASLAWFEETSQKATQVRLAEHAKTDVMMTSKVLRSLESKKLLTRQPDPEDSRANCLFLTLEGKKLVEKAIHIVESTDKLFFSILKDEKNFRSSLLDLRQQNA</sequence>
<name>A0A0E3BQQ1_LEPBO</name>
<dbReference type="InterPro" id="IPR036390">
    <property type="entry name" value="WH_DNA-bd_sf"/>
</dbReference>
<dbReference type="Proteomes" id="UP000058857">
    <property type="component" value="Chromosome 1"/>
</dbReference>
<organism evidence="5">
    <name type="scientific">Leptospira borgpetersenii serovar Ballum</name>
    <dbReference type="NCBI Taxonomy" id="280505"/>
    <lineage>
        <taxon>Bacteria</taxon>
        <taxon>Pseudomonadati</taxon>
        <taxon>Spirochaetota</taxon>
        <taxon>Spirochaetia</taxon>
        <taxon>Leptospirales</taxon>
        <taxon>Leptospiraceae</taxon>
        <taxon>Leptospira</taxon>
    </lineage>
</organism>
<reference evidence="5 6" key="1">
    <citation type="journal article" date="2015" name="PLoS Negl. Trop. Dis.">
        <title>Distribution of Plasmids in Distinct Leptospira Pathogenic Species.</title>
        <authorList>
            <person name="Wang Y."/>
            <person name="Zhuang X."/>
            <person name="Zhong Y."/>
            <person name="Zhang C."/>
            <person name="Zhang Y."/>
            <person name="Zeng L."/>
            <person name="Zhu Y."/>
            <person name="He P."/>
            <person name="Dong K."/>
            <person name="Pal U."/>
            <person name="Guo X."/>
            <person name="Qin J."/>
        </authorList>
    </citation>
    <scope>NUCLEOTIDE SEQUENCE [LARGE SCALE GENOMIC DNA]</scope>
    <source>
        <strain evidence="5 6">56604</strain>
    </source>
</reference>
<dbReference type="PANTHER" id="PTHR33164:SF64">
    <property type="entry name" value="TRANSCRIPTIONAL REGULATOR SLYA"/>
    <property type="match status" value="1"/>
</dbReference>
<evidence type="ECO:0000256" key="3">
    <source>
        <dbReference type="ARBA" id="ARBA00023163"/>
    </source>
</evidence>
<keyword evidence="3" id="KW-0804">Transcription</keyword>
<dbReference type="InterPro" id="IPR000835">
    <property type="entry name" value="HTH_MarR-typ"/>
</dbReference>
<accession>A0A0E3BQQ1</accession>
<evidence type="ECO:0000256" key="2">
    <source>
        <dbReference type="ARBA" id="ARBA00023125"/>
    </source>
</evidence>
<dbReference type="PANTHER" id="PTHR33164">
    <property type="entry name" value="TRANSCRIPTIONAL REGULATOR, MARR FAMILY"/>
    <property type="match status" value="1"/>
</dbReference>
<keyword evidence="1" id="KW-0805">Transcription regulation</keyword>
<evidence type="ECO:0000256" key="1">
    <source>
        <dbReference type="ARBA" id="ARBA00023015"/>
    </source>
</evidence>
<evidence type="ECO:0000313" key="5">
    <source>
        <dbReference type="EMBL" id="ALO24972.1"/>
    </source>
</evidence>
<evidence type="ECO:0000313" key="6">
    <source>
        <dbReference type="Proteomes" id="UP000058857"/>
    </source>
</evidence>
<dbReference type="EMBL" id="CP012029">
    <property type="protein sequence ID" value="ALO24972.1"/>
    <property type="molecule type" value="Genomic_DNA"/>
</dbReference>
<protein>
    <submittedName>
        <fullName evidence="5">MarR family protein</fullName>
    </submittedName>
</protein>
<evidence type="ECO:0000259" key="4">
    <source>
        <dbReference type="PROSITE" id="PS50995"/>
    </source>
</evidence>
<dbReference type="Gene3D" id="1.10.10.10">
    <property type="entry name" value="Winged helix-like DNA-binding domain superfamily/Winged helix DNA-binding domain"/>
    <property type="match status" value="1"/>
</dbReference>
<dbReference type="InterPro" id="IPR039422">
    <property type="entry name" value="MarR/SlyA-like"/>
</dbReference>
<dbReference type="AlphaFoldDB" id="A0A0E3BQQ1"/>
<dbReference type="InterPro" id="IPR036388">
    <property type="entry name" value="WH-like_DNA-bd_sf"/>
</dbReference>
<dbReference type="GO" id="GO:0006950">
    <property type="term" value="P:response to stress"/>
    <property type="evidence" value="ECO:0007669"/>
    <property type="project" value="TreeGrafter"/>
</dbReference>
<dbReference type="SMART" id="SM00347">
    <property type="entry name" value="HTH_MARR"/>
    <property type="match status" value="1"/>
</dbReference>
<dbReference type="RefSeq" id="WP_002724233.1">
    <property type="nucleotide sequence ID" value="NZ_CP012029.1"/>
</dbReference>
<dbReference type="PROSITE" id="PS50995">
    <property type="entry name" value="HTH_MARR_2"/>
    <property type="match status" value="1"/>
</dbReference>